<name>A0AAE4FPL5_9CYAN</name>
<evidence type="ECO:0000313" key="4">
    <source>
        <dbReference type="Proteomes" id="UP001268256"/>
    </source>
</evidence>
<dbReference type="Proteomes" id="UP001268256">
    <property type="component" value="Unassembled WGS sequence"/>
</dbReference>
<keyword evidence="2" id="KW-0732">Signal</keyword>
<protein>
    <submittedName>
        <fullName evidence="3">Uncharacterized protein</fullName>
    </submittedName>
</protein>
<feature type="region of interest" description="Disordered" evidence="1">
    <location>
        <begin position="32"/>
        <end position="53"/>
    </location>
</feature>
<evidence type="ECO:0000256" key="2">
    <source>
        <dbReference type="SAM" id="SignalP"/>
    </source>
</evidence>
<proteinExistence type="predicted"/>
<organism evidence="3 4">
    <name type="scientific">Pseudocalidococcus azoricus BACA0444</name>
    <dbReference type="NCBI Taxonomy" id="2918990"/>
    <lineage>
        <taxon>Bacteria</taxon>
        <taxon>Bacillati</taxon>
        <taxon>Cyanobacteriota</taxon>
        <taxon>Cyanophyceae</taxon>
        <taxon>Acaryochloridales</taxon>
        <taxon>Thermosynechococcaceae</taxon>
        <taxon>Pseudocalidococcus</taxon>
        <taxon>Pseudocalidococcus azoricus</taxon>
    </lineage>
</organism>
<feature type="chain" id="PRO_5041900626" evidence="2">
    <location>
        <begin position="24"/>
        <end position="126"/>
    </location>
</feature>
<feature type="signal peptide" evidence="2">
    <location>
        <begin position="1"/>
        <end position="23"/>
    </location>
</feature>
<sequence>MKLLNCFVLTIGAILLSSQLASADIGNTATQQMCTQSGSDSAPLPPNPNTDWANGGLNRNLDRIVYKREIIAYKIKWSSGWSVWYVKGVNDLYSLTTPSASPPGAVNARLAWIYFVDHQHQFISCD</sequence>
<reference evidence="4" key="1">
    <citation type="submission" date="2023-07" db="EMBL/GenBank/DDBJ databases">
        <authorList>
            <person name="Luz R."/>
            <person name="Cordeiro R."/>
            <person name="Fonseca A."/>
            <person name="Goncalves V."/>
        </authorList>
    </citation>
    <scope>NUCLEOTIDE SEQUENCE [LARGE SCALE GENOMIC DNA]</scope>
    <source>
        <strain evidence="4">BACA0444</strain>
    </source>
</reference>
<comment type="caution">
    <text evidence="3">The sequence shown here is derived from an EMBL/GenBank/DDBJ whole genome shotgun (WGS) entry which is preliminary data.</text>
</comment>
<dbReference type="AlphaFoldDB" id="A0AAE4FPL5"/>
<keyword evidence="4" id="KW-1185">Reference proteome</keyword>
<evidence type="ECO:0000313" key="3">
    <source>
        <dbReference type="EMBL" id="MDS3859775.1"/>
    </source>
</evidence>
<gene>
    <name evidence="3" type="ORF">RIF25_03025</name>
</gene>
<dbReference type="RefSeq" id="WP_322877080.1">
    <property type="nucleotide sequence ID" value="NZ_JAVMIP010000002.1"/>
</dbReference>
<evidence type="ECO:0000256" key="1">
    <source>
        <dbReference type="SAM" id="MobiDB-lite"/>
    </source>
</evidence>
<accession>A0AAE4FPL5</accession>
<dbReference type="EMBL" id="JAVMIP010000002">
    <property type="protein sequence ID" value="MDS3859775.1"/>
    <property type="molecule type" value="Genomic_DNA"/>
</dbReference>